<dbReference type="EMBL" id="BMJQ01000001">
    <property type="protein sequence ID" value="GGF02469.1"/>
    <property type="molecule type" value="Genomic_DNA"/>
</dbReference>
<dbReference type="AlphaFoldDB" id="A0A8J2YQ06"/>
<dbReference type="RefSeq" id="WP_189042091.1">
    <property type="nucleotide sequence ID" value="NZ_BMJQ01000001.1"/>
</dbReference>
<reference evidence="1" key="1">
    <citation type="journal article" date="2014" name="Int. J. Syst. Evol. Microbiol.">
        <title>Complete genome sequence of Corynebacterium casei LMG S-19264T (=DSM 44701T), isolated from a smear-ripened cheese.</title>
        <authorList>
            <consortium name="US DOE Joint Genome Institute (JGI-PGF)"/>
            <person name="Walter F."/>
            <person name="Albersmeier A."/>
            <person name="Kalinowski J."/>
            <person name="Ruckert C."/>
        </authorList>
    </citation>
    <scope>NUCLEOTIDE SEQUENCE</scope>
    <source>
        <strain evidence="1">CGMCC 1.15725</strain>
    </source>
</reference>
<dbReference type="Proteomes" id="UP000646365">
    <property type="component" value="Unassembled WGS sequence"/>
</dbReference>
<dbReference type="Pfam" id="PF09912">
    <property type="entry name" value="DUF2141"/>
    <property type="match status" value="1"/>
</dbReference>
<accession>A0A8J2YQ06</accession>
<evidence type="ECO:0008006" key="3">
    <source>
        <dbReference type="Google" id="ProtNLM"/>
    </source>
</evidence>
<protein>
    <recommendedName>
        <fullName evidence="3">DUF2141 domain-containing protein</fullName>
    </recommendedName>
</protein>
<organism evidence="1 2">
    <name type="scientific">Aliidongia dinghuensis</name>
    <dbReference type="NCBI Taxonomy" id="1867774"/>
    <lineage>
        <taxon>Bacteria</taxon>
        <taxon>Pseudomonadati</taxon>
        <taxon>Pseudomonadota</taxon>
        <taxon>Alphaproteobacteria</taxon>
        <taxon>Rhodospirillales</taxon>
        <taxon>Dongiaceae</taxon>
        <taxon>Aliidongia</taxon>
    </lineage>
</organism>
<proteinExistence type="predicted"/>
<keyword evidence="2" id="KW-1185">Reference proteome</keyword>
<evidence type="ECO:0000313" key="1">
    <source>
        <dbReference type="EMBL" id="GGF02469.1"/>
    </source>
</evidence>
<sequence>MGATLGGQGALAADVTVTVDDIHSADGKVYVTLWGNAETWLDDQKSLQNIGLPAAVGKVVFTLHDVAPGHYAIATFHDENDNGEMDFSLLGLPEEGYAFSRDVRPFLSAPSFDSCAFEVGIDDAALTIHMVYP</sequence>
<reference evidence="1" key="2">
    <citation type="submission" date="2020-09" db="EMBL/GenBank/DDBJ databases">
        <authorList>
            <person name="Sun Q."/>
            <person name="Zhou Y."/>
        </authorList>
    </citation>
    <scope>NUCLEOTIDE SEQUENCE</scope>
    <source>
        <strain evidence="1">CGMCC 1.15725</strain>
    </source>
</reference>
<evidence type="ECO:0000313" key="2">
    <source>
        <dbReference type="Proteomes" id="UP000646365"/>
    </source>
</evidence>
<gene>
    <name evidence="1" type="ORF">GCM10011611_04980</name>
</gene>
<name>A0A8J2YQ06_9PROT</name>
<dbReference type="InterPro" id="IPR018673">
    <property type="entry name" value="DUF2141"/>
</dbReference>
<comment type="caution">
    <text evidence="1">The sequence shown here is derived from an EMBL/GenBank/DDBJ whole genome shotgun (WGS) entry which is preliminary data.</text>
</comment>